<keyword evidence="4 9" id="KW-0812">Transmembrane</keyword>
<feature type="transmembrane region" description="Helical" evidence="9">
    <location>
        <begin position="9"/>
        <end position="26"/>
    </location>
</feature>
<evidence type="ECO:0000313" key="10">
    <source>
        <dbReference type="EMBL" id="ANI14997.1"/>
    </source>
</evidence>
<dbReference type="Proteomes" id="UP000077748">
    <property type="component" value="Chromosome"/>
</dbReference>
<dbReference type="Pfam" id="PF25539">
    <property type="entry name" value="Bestrophin_2"/>
    <property type="match status" value="1"/>
</dbReference>
<feature type="transmembrane region" description="Helical" evidence="9">
    <location>
        <begin position="46"/>
        <end position="71"/>
    </location>
</feature>
<keyword evidence="2" id="KW-0813">Transport</keyword>
<protein>
    <submittedName>
        <fullName evidence="10">Bestrophin</fullName>
    </submittedName>
    <submittedName>
        <fullName evidence="11">Membrane protein</fullName>
    </submittedName>
</protein>
<name>A0A1A9KBH2_9PSED</name>
<evidence type="ECO:0000256" key="4">
    <source>
        <dbReference type="ARBA" id="ARBA00022692"/>
    </source>
</evidence>
<comment type="similarity">
    <text evidence="8">Belongs to the anion channel-forming bestrophin (TC 1.A.46) family.</text>
</comment>
<evidence type="ECO:0000256" key="1">
    <source>
        <dbReference type="ARBA" id="ARBA00004651"/>
    </source>
</evidence>
<dbReference type="EMBL" id="FOLS01000008">
    <property type="protein sequence ID" value="SFC65672.1"/>
    <property type="molecule type" value="Genomic_DNA"/>
</dbReference>
<dbReference type="GO" id="GO:0005886">
    <property type="term" value="C:plasma membrane"/>
    <property type="evidence" value="ECO:0007669"/>
    <property type="project" value="UniProtKB-SubCell"/>
</dbReference>
<comment type="subcellular location">
    <subcellularLocation>
        <location evidence="1">Cell membrane</location>
        <topology evidence="1">Multi-pass membrane protein</topology>
    </subcellularLocation>
</comment>
<keyword evidence="6" id="KW-0406">Ion transport</keyword>
<evidence type="ECO:0000256" key="5">
    <source>
        <dbReference type="ARBA" id="ARBA00022989"/>
    </source>
</evidence>
<evidence type="ECO:0000313" key="11">
    <source>
        <dbReference type="EMBL" id="SFC65672.1"/>
    </source>
</evidence>
<dbReference type="GO" id="GO:0005254">
    <property type="term" value="F:chloride channel activity"/>
    <property type="evidence" value="ECO:0007669"/>
    <property type="project" value="InterPro"/>
</dbReference>
<reference evidence="11 13" key="2">
    <citation type="submission" date="2016-10" db="EMBL/GenBank/DDBJ databases">
        <authorList>
            <person name="Varghese N."/>
            <person name="Submissions S."/>
        </authorList>
    </citation>
    <scope>NUCLEOTIDE SEQUENCE [LARGE SCALE GENOMIC DNA]</scope>
    <source>
        <strain evidence="11 13">LMG 18378</strain>
    </source>
</reference>
<evidence type="ECO:0000313" key="13">
    <source>
        <dbReference type="Proteomes" id="UP000183385"/>
    </source>
</evidence>
<reference evidence="10 12" key="1">
    <citation type="submission" date="2016-05" db="EMBL/GenBank/DDBJ databases">
        <title>Genome Sequence of Pseudomonas citronellolis Strain SJTE-3, an Estrogens and Persistent Organic Pollutants degradation strain.</title>
        <authorList>
            <person name="Liang R."/>
        </authorList>
    </citation>
    <scope>NUCLEOTIDE SEQUENCE [LARGE SCALE GENOMIC DNA]</scope>
    <source>
        <strain evidence="10 12">SJTE-3</strain>
    </source>
</reference>
<sequence length="306" mass="34095">MILRPQTPTLWVLLFSLKGSIIPAIWRKVLYTVLLSSLVVATHGTLYHYKVVITSTPFTLWGLTLAIFLGFRNNVAYQRFWEARTLWGELLVVSRNLARQSLSLLPGLDDAGRRLLAQRLAAFAYVLRDQLRERPQSEDARRLLGSELADALAHTPGPASALLARLGRDFAEAGRRANASDMLLANVDQQVSRLSYVLGGCERIKGTPIPYPYILMLHRIVHVYCFLLPFCLVDSIGWFTPLAVCVLAYTFFGLDALGDQIADPFDTQPNDLPLDAMSRHLEIAVMEILGESELPAPLEPVDGLLL</sequence>
<dbReference type="EMBL" id="CP015878">
    <property type="protein sequence ID" value="ANI14997.1"/>
    <property type="molecule type" value="Genomic_DNA"/>
</dbReference>
<evidence type="ECO:0000256" key="6">
    <source>
        <dbReference type="ARBA" id="ARBA00023065"/>
    </source>
</evidence>
<evidence type="ECO:0000256" key="2">
    <source>
        <dbReference type="ARBA" id="ARBA00022448"/>
    </source>
</evidence>
<dbReference type="PANTHER" id="PTHR33281">
    <property type="entry name" value="UPF0187 PROTEIN YNEE"/>
    <property type="match status" value="1"/>
</dbReference>
<gene>
    <name evidence="10" type="ORF">A9C11_13825</name>
    <name evidence="11" type="ORF">SAMN05216577_108173</name>
</gene>
<evidence type="ECO:0000256" key="9">
    <source>
        <dbReference type="SAM" id="Phobius"/>
    </source>
</evidence>
<evidence type="ECO:0000256" key="3">
    <source>
        <dbReference type="ARBA" id="ARBA00022475"/>
    </source>
</evidence>
<evidence type="ECO:0000256" key="8">
    <source>
        <dbReference type="ARBA" id="ARBA00034708"/>
    </source>
</evidence>
<keyword evidence="7 9" id="KW-0472">Membrane</keyword>
<keyword evidence="13" id="KW-1185">Reference proteome</keyword>
<keyword evidence="3" id="KW-1003">Cell membrane</keyword>
<proteinExistence type="inferred from homology"/>
<dbReference type="Proteomes" id="UP000183385">
    <property type="component" value="Unassembled WGS sequence"/>
</dbReference>
<dbReference type="AlphaFoldDB" id="A0A1A9KBH2"/>
<organism evidence="10 12">
    <name type="scientific">Pseudomonas citronellolis</name>
    <dbReference type="NCBI Taxonomy" id="53408"/>
    <lineage>
        <taxon>Bacteria</taxon>
        <taxon>Pseudomonadati</taxon>
        <taxon>Pseudomonadota</taxon>
        <taxon>Gammaproteobacteria</taxon>
        <taxon>Pseudomonadales</taxon>
        <taxon>Pseudomonadaceae</taxon>
        <taxon>Pseudomonas</taxon>
    </lineage>
</organism>
<dbReference type="PANTHER" id="PTHR33281:SF19">
    <property type="entry name" value="VOLTAGE-DEPENDENT ANION CHANNEL-FORMING PROTEIN YNEE"/>
    <property type="match status" value="1"/>
</dbReference>
<evidence type="ECO:0000313" key="12">
    <source>
        <dbReference type="Proteomes" id="UP000077748"/>
    </source>
</evidence>
<dbReference type="InterPro" id="IPR044669">
    <property type="entry name" value="YneE/VCCN1/2-like"/>
</dbReference>
<keyword evidence="5 9" id="KW-1133">Transmembrane helix</keyword>
<dbReference type="RefSeq" id="WP_009619989.1">
    <property type="nucleotide sequence ID" value="NZ_CP015878.1"/>
</dbReference>
<evidence type="ECO:0000256" key="7">
    <source>
        <dbReference type="ARBA" id="ARBA00023136"/>
    </source>
</evidence>
<accession>A0A1A9KBH2</accession>
<dbReference type="OrthoDB" id="445589at2"/>